<comment type="caution">
    <text evidence="2">The sequence shown here is derived from an EMBL/GenBank/DDBJ whole genome shotgun (WGS) entry which is preliminary data.</text>
</comment>
<keyword evidence="3" id="KW-1185">Reference proteome</keyword>
<dbReference type="AlphaFoldDB" id="A0A314Z587"/>
<evidence type="ECO:0000313" key="2">
    <source>
        <dbReference type="EMBL" id="PQQ12634.1"/>
    </source>
</evidence>
<feature type="region of interest" description="Disordered" evidence="1">
    <location>
        <begin position="1"/>
        <end position="23"/>
    </location>
</feature>
<gene>
    <name evidence="2" type="ORF">Pyn_38009</name>
</gene>
<evidence type="ECO:0000256" key="1">
    <source>
        <dbReference type="SAM" id="MobiDB-lite"/>
    </source>
</evidence>
<proteinExistence type="predicted"/>
<dbReference type="Proteomes" id="UP000250321">
    <property type="component" value="Unassembled WGS sequence"/>
</dbReference>
<evidence type="ECO:0000313" key="3">
    <source>
        <dbReference type="Proteomes" id="UP000250321"/>
    </source>
</evidence>
<protein>
    <submittedName>
        <fullName evidence="2">Uncharacterized protein</fullName>
    </submittedName>
</protein>
<dbReference type="PANTHER" id="PTHR34375">
    <property type="entry name" value="GATA ZINC FINGER PROTEIN-RELATED"/>
    <property type="match status" value="1"/>
</dbReference>
<feature type="compositionally biased region" description="Polar residues" evidence="1">
    <location>
        <begin position="11"/>
        <end position="23"/>
    </location>
</feature>
<name>A0A314Z587_PRUYE</name>
<sequence>MEETHCGSWQRDATSPLQMPGTQTSILPHVQQCKAIENPGLTPSSSMRTAFISVFEDPVIDDSSEVHQELGVEDYEGCVQSMALAPL</sequence>
<dbReference type="STRING" id="2094558.A0A314Z587"/>
<dbReference type="PANTHER" id="PTHR34375:SF2">
    <property type="entry name" value="GATA ZINC FINGER PROTEIN"/>
    <property type="match status" value="1"/>
</dbReference>
<dbReference type="EMBL" id="PJQY01000340">
    <property type="protein sequence ID" value="PQQ12634.1"/>
    <property type="molecule type" value="Genomic_DNA"/>
</dbReference>
<reference evidence="2 3" key="1">
    <citation type="submission" date="2018-02" db="EMBL/GenBank/DDBJ databases">
        <title>Draft genome of wild Prunus yedoensis var. nudiflora.</title>
        <authorList>
            <person name="Baek S."/>
            <person name="Kim J.-H."/>
            <person name="Choi K."/>
            <person name="Kim G.-B."/>
            <person name="Cho A."/>
            <person name="Jang H."/>
            <person name="Shin C.-H."/>
            <person name="Yu H.-J."/>
            <person name="Mun J.-H."/>
        </authorList>
    </citation>
    <scope>NUCLEOTIDE SEQUENCE [LARGE SCALE GENOMIC DNA]</scope>
    <source>
        <strain evidence="3">cv. Jeju island</strain>
        <tissue evidence="2">Leaf</tissue>
    </source>
</reference>
<organism evidence="2 3">
    <name type="scientific">Prunus yedoensis var. nudiflora</name>
    <dbReference type="NCBI Taxonomy" id="2094558"/>
    <lineage>
        <taxon>Eukaryota</taxon>
        <taxon>Viridiplantae</taxon>
        <taxon>Streptophyta</taxon>
        <taxon>Embryophyta</taxon>
        <taxon>Tracheophyta</taxon>
        <taxon>Spermatophyta</taxon>
        <taxon>Magnoliopsida</taxon>
        <taxon>eudicotyledons</taxon>
        <taxon>Gunneridae</taxon>
        <taxon>Pentapetalae</taxon>
        <taxon>rosids</taxon>
        <taxon>fabids</taxon>
        <taxon>Rosales</taxon>
        <taxon>Rosaceae</taxon>
        <taxon>Amygdaloideae</taxon>
        <taxon>Amygdaleae</taxon>
        <taxon>Prunus</taxon>
    </lineage>
</organism>
<dbReference type="OrthoDB" id="439993at2759"/>
<accession>A0A314Z587</accession>